<dbReference type="GO" id="GO:0030896">
    <property type="term" value="C:checkpoint clamp complex"/>
    <property type="evidence" value="ECO:0007669"/>
    <property type="project" value="InterPro"/>
</dbReference>
<keyword evidence="1" id="KW-0732">Signal</keyword>
<feature type="signal peptide" evidence="1">
    <location>
        <begin position="1"/>
        <end position="22"/>
    </location>
</feature>
<reference evidence="2 3" key="1">
    <citation type="journal article" date="2011" name="Proc. Natl. Acad. Sci. U.S.A.">
        <title>Comparative genomics of xylose-fermenting fungi for enhanced biofuel production.</title>
        <authorList>
            <person name="Wohlbach D.J."/>
            <person name="Kuo A."/>
            <person name="Sato T.K."/>
            <person name="Potts K.M."/>
            <person name="Salamov A.A."/>
            <person name="LaButti K.M."/>
            <person name="Sun H."/>
            <person name="Clum A."/>
            <person name="Pangilinan J.L."/>
            <person name="Lindquist E.A."/>
            <person name="Lucas S."/>
            <person name="Lapidus A."/>
            <person name="Jin M."/>
            <person name="Gunawan C."/>
            <person name="Balan V."/>
            <person name="Dale B.E."/>
            <person name="Jeffries T.W."/>
            <person name="Zinkel R."/>
            <person name="Barry K.W."/>
            <person name="Grigoriev I.V."/>
            <person name="Gasch A.P."/>
        </authorList>
    </citation>
    <scope>NUCLEOTIDE SEQUENCE [LARGE SCALE GENOMIC DNA]</scope>
    <source>
        <strain evidence="3">ATCC 10573 / BCRC 21748 / CBS 615 / JCM 9827 / NBRC 10315 / NRRL Y-1498 / VKM Y-70</strain>
    </source>
</reference>
<protein>
    <recommendedName>
        <fullName evidence="4">DNA repair protein rad9</fullName>
    </recommendedName>
</protein>
<dbReference type="InterPro" id="IPR007268">
    <property type="entry name" value="Rad9/Ddc1"/>
</dbReference>
<evidence type="ECO:0000313" key="2">
    <source>
        <dbReference type="EMBL" id="EGV65789.1"/>
    </source>
</evidence>
<evidence type="ECO:0008006" key="4">
    <source>
        <dbReference type="Google" id="ProtNLM"/>
    </source>
</evidence>
<dbReference type="SUPFAM" id="SSF55979">
    <property type="entry name" value="DNA clamp"/>
    <property type="match status" value="1"/>
</dbReference>
<dbReference type="GO" id="GO:0000076">
    <property type="term" value="P:DNA replication checkpoint signaling"/>
    <property type="evidence" value="ECO:0007669"/>
    <property type="project" value="TreeGrafter"/>
</dbReference>
<dbReference type="OrthoDB" id="3992718at2759"/>
<dbReference type="Proteomes" id="UP000000707">
    <property type="component" value="Unassembled WGS sequence"/>
</dbReference>
<dbReference type="HOGENOM" id="CLU_036738_0_0_1"/>
<sequence>MSFVAHLAQERHLLLWAKSVLALTLVSDDIKFVISEKSITISAVNSTNTSDGDISFERDFFDEYHVSFDGTISHGFDIEDATYSFIVSSNHLSILFKTLDTDSLIKLRVNFDNEFRMLIDITRKLIVKKYQIGYQPVKNQHDPVWKYYVSEHQRQQNILPTCHDSDIKYIRIDHKILKEFVDLVPQQTEEFKIEVKSNKISFNGFTKMILKDNQYLKQPMSITISLNLYELADTNMPPEFNQRINFKLKFFKIFINLISFISLHKLDQSEEFEIYFKAPGDPVLFTLRSTRHVCVHFVQLTNDEAGQTENLITQNPIMKSYKLEEVGRNSSKYATGALTHSTSRSTISRPNLLNPAKELTGDNGSYSDLEPEVDQFNVNFDDESEVELGATQHDEVRSIFD</sequence>
<dbReference type="KEGG" id="cten:18249678"/>
<dbReference type="PANTHER" id="PTHR15237">
    <property type="entry name" value="DNA REPAIR PROTEIN RAD9"/>
    <property type="match status" value="1"/>
</dbReference>
<dbReference type="InterPro" id="IPR046938">
    <property type="entry name" value="DNA_clamp_sf"/>
</dbReference>
<feature type="chain" id="PRO_5003442758" description="DNA repair protein rad9" evidence="1">
    <location>
        <begin position="23"/>
        <end position="401"/>
    </location>
</feature>
<evidence type="ECO:0000313" key="3">
    <source>
        <dbReference type="Proteomes" id="UP000000707"/>
    </source>
</evidence>
<evidence type="ECO:0000256" key="1">
    <source>
        <dbReference type="SAM" id="SignalP"/>
    </source>
</evidence>
<organism evidence="3">
    <name type="scientific">Candida tenuis (strain ATCC 10573 / BCRC 21748 / CBS 615 / JCM 9827 / NBRC 10315 / NRRL Y-1498 / VKM Y-70)</name>
    <name type="common">Yeast</name>
    <name type="synonym">Yamadazyma tenuis</name>
    <dbReference type="NCBI Taxonomy" id="590646"/>
    <lineage>
        <taxon>Eukaryota</taxon>
        <taxon>Fungi</taxon>
        <taxon>Dikarya</taxon>
        <taxon>Ascomycota</taxon>
        <taxon>Saccharomycotina</taxon>
        <taxon>Pichiomycetes</taxon>
        <taxon>Debaryomycetaceae</taxon>
        <taxon>Yamadazyma</taxon>
    </lineage>
</organism>
<dbReference type="AlphaFoldDB" id="G3AY86"/>
<gene>
    <name evidence="2" type="ORF">CANTEDRAFT_133210</name>
</gene>
<dbReference type="GO" id="GO:0071479">
    <property type="term" value="P:cellular response to ionizing radiation"/>
    <property type="evidence" value="ECO:0007669"/>
    <property type="project" value="TreeGrafter"/>
</dbReference>
<proteinExistence type="predicted"/>
<dbReference type="Pfam" id="PF04139">
    <property type="entry name" value="Rad9"/>
    <property type="match status" value="1"/>
</dbReference>
<dbReference type="STRING" id="590646.G3AY86"/>
<name>G3AY86_CANTC</name>
<dbReference type="GO" id="GO:0031573">
    <property type="term" value="P:mitotic intra-S DNA damage checkpoint signaling"/>
    <property type="evidence" value="ECO:0007669"/>
    <property type="project" value="TreeGrafter"/>
</dbReference>
<dbReference type="EMBL" id="GL996512">
    <property type="protein sequence ID" value="EGV65789.1"/>
    <property type="molecule type" value="Genomic_DNA"/>
</dbReference>
<dbReference type="Gene3D" id="3.70.10.10">
    <property type="match status" value="1"/>
</dbReference>
<dbReference type="PANTHER" id="PTHR15237:SF0">
    <property type="entry name" value="CELL CYCLE CHECKPOINT CONTROL PROTEIN"/>
    <property type="match status" value="1"/>
</dbReference>
<dbReference type="GO" id="GO:0006281">
    <property type="term" value="P:DNA repair"/>
    <property type="evidence" value="ECO:0007669"/>
    <property type="project" value="TreeGrafter"/>
</dbReference>
<dbReference type="eggNOG" id="ENOG502QT39">
    <property type="taxonomic scope" value="Eukaryota"/>
</dbReference>
<keyword evidence="3" id="KW-1185">Reference proteome</keyword>
<accession>G3AY86</accession>
<dbReference type="GeneID" id="18249678"/>